<evidence type="ECO:0000313" key="3">
    <source>
        <dbReference type="Proteomes" id="UP000823388"/>
    </source>
</evidence>
<keyword evidence="3" id="KW-1185">Reference proteome</keyword>
<evidence type="ECO:0000313" key="2">
    <source>
        <dbReference type="EMBL" id="KAG2637232.1"/>
    </source>
</evidence>
<organism evidence="2 3">
    <name type="scientific">Panicum virgatum</name>
    <name type="common">Blackwell switchgrass</name>
    <dbReference type="NCBI Taxonomy" id="38727"/>
    <lineage>
        <taxon>Eukaryota</taxon>
        <taxon>Viridiplantae</taxon>
        <taxon>Streptophyta</taxon>
        <taxon>Embryophyta</taxon>
        <taxon>Tracheophyta</taxon>
        <taxon>Spermatophyta</taxon>
        <taxon>Magnoliopsida</taxon>
        <taxon>Liliopsida</taxon>
        <taxon>Poales</taxon>
        <taxon>Poaceae</taxon>
        <taxon>PACMAD clade</taxon>
        <taxon>Panicoideae</taxon>
        <taxon>Panicodae</taxon>
        <taxon>Paniceae</taxon>
        <taxon>Panicinae</taxon>
        <taxon>Panicum</taxon>
        <taxon>Panicum sect. Hiantes</taxon>
    </lineage>
</organism>
<protein>
    <recommendedName>
        <fullName evidence="1">Reverse transcriptase zinc-binding domain-containing protein</fullName>
    </recommendedName>
</protein>
<dbReference type="Pfam" id="PF13966">
    <property type="entry name" value="zf-RVT"/>
    <property type="match status" value="1"/>
</dbReference>
<evidence type="ECO:0000259" key="1">
    <source>
        <dbReference type="Pfam" id="PF13966"/>
    </source>
</evidence>
<gene>
    <name evidence="2" type="ORF">PVAP13_2NG507406</name>
</gene>
<dbReference type="OrthoDB" id="690234at2759"/>
<accession>A0A8T0VM01</accession>
<dbReference type="Proteomes" id="UP000823388">
    <property type="component" value="Chromosome 2N"/>
</dbReference>
<reference evidence="2" key="1">
    <citation type="submission" date="2020-05" db="EMBL/GenBank/DDBJ databases">
        <title>WGS assembly of Panicum virgatum.</title>
        <authorList>
            <person name="Lovell J.T."/>
            <person name="Jenkins J."/>
            <person name="Shu S."/>
            <person name="Juenger T.E."/>
            <person name="Schmutz J."/>
        </authorList>
    </citation>
    <scope>NUCLEOTIDE SEQUENCE</scope>
    <source>
        <strain evidence="2">AP13</strain>
    </source>
</reference>
<proteinExistence type="predicted"/>
<name>A0A8T0VM01_PANVG</name>
<feature type="domain" description="Reverse transcriptase zinc-binding" evidence="1">
    <location>
        <begin position="107"/>
        <end position="192"/>
    </location>
</feature>
<dbReference type="InterPro" id="IPR026960">
    <property type="entry name" value="RVT-Znf"/>
</dbReference>
<sequence>MQSLLPLYRSMTSVVLTDGASTSFWHDSWSSAGVLRDSLPVLFSHCLDTSVSVKTAVALGARGLAWPPRLSSAANHELALLEPALATVPLSPGYDLRFITTSPSSSFHTSLVYETIRAAPTAPPSPLADVNWHNFALAKVQFAFWLLRLGRTRTRERLYRHGCLDTDICPFYPGVEDVVHLFVTCPRLRGLWDRFFPDAIASTDVLSIHSSLASTAGLDEPSTNTTLLLTLWCVWKARNRMVFDNITLGVDGIIASMRAHLRLWVFRAPRRVDSSQLLLWCNSLSNVT</sequence>
<dbReference type="EMBL" id="CM029040">
    <property type="protein sequence ID" value="KAG2637232.1"/>
    <property type="molecule type" value="Genomic_DNA"/>
</dbReference>
<comment type="caution">
    <text evidence="2">The sequence shown here is derived from an EMBL/GenBank/DDBJ whole genome shotgun (WGS) entry which is preliminary data.</text>
</comment>
<dbReference type="AlphaFoldDB" id="A0A8T0VM01"/>